<dbReference type="OrthoDB" id="3358017at2759"/>
<dbReference type="GO" id="GO:0016020">
    <property type="term" value="C:membrane"/>
    <property type="evidence" value="ECO:0007669"/>
    <property type="project" value="UniProtKB-SubCell"/>
</dbReference>
<feature type="compositionally biased region" description="Basic and acidic residues" evidence="5">
    <location>
        <begin position="283"/>
        <end position="293"/>
    </location>
</feature>
<feature type="transmembrane region" description="Helical" evidence="6">
    <location>
        <begin position="110"/>
        <end position="129"/>
    </location>
</feature>
<gene>
    <name evidence="7" type="ORF">BO80DRAFT_501271</name>
</gene>
<evidence type="ECO:0000256" key="6">
    <source>
        <dbReference type="SAM" id="Phobius"/>
    </source>
</evidence>
<dbReference type="InterPro" id="IPR007568">
    <property type="entry name" value="RTA1"/>
</dbReference>
<feature type="transmembrane region" description="Helical" evidence="6">
    <location>
        <begin position="41"/>
        <end position="57"/>
    </location>
</feature>
<evidence type="ECO:0000256" key="2">
    <source>
        <dbReference type="ARBA" id="ARBA00022692"/>
    </source>
</evidence>
<dbReference type="Pfam" id="PF04479">
    <property type="entry name" value="RTA1"/>
    <property type="match status" value="1"/>
</dbReference>
<keyword evidence="2 6" id="KW-0812">Transmembrane</keyword>
<feature type="transmembrane region" description="Helical" evidence="6">
    <location>
        <begin position="12"/>
        <end position="29"/>
    </location>
</feature>
<name>A0A395H2Q5_9EURO</name>
<dbReference type="VEuPathDB" id="FungiDB:BO80DRAFT_501271"/>
<feature type="transmembrane region" description="Helical" evidence="6">
    <location>
        <begin position="149"/>
        <end position="176"/>
    </location>
</feature>
<keyword evidence="8" id="KW-1185">Reference proteome</keyword>
<evidence type="ECO:0000256" key="4">
    <source>
        <dbReference type="ARBA" id="ARBA00023136"/>
    </source>
</evidence>
<dbReference type="EMBL" id="KZ824432">
    <property type="protein sequence ID" value="RAL02167.1"/>
    <property type="molecule type" value="Genomic_DNA"/>
</dbReference>
<organism evidence="7 8">
    <name type="scientific">Aspergillus ibericus CBS 121593</name>
    <dbReference type="NCBI Taxonomy" id="1448316"/>
    <lineage>
        <taxon>Eukaryota</taxon>
        <taxon>Fungi</taxon>
        <taxon>Dikarya</taxon>
        <taxon>Ascomycota</taxon>
        <taxon>Pezizomycotina</taxon>
        <taxon>Eurotiomycetes</taxon>
        <taxon>Eurotiomycetidae</taxon>
        <taxon>Eurotiales</taxon>
        <taxon>Aspergillaceae</taxon>
        <taxon>Aspergillus</taxon>
        <taxon>Aspergillus subgen. Circumdati</taxon>
    </lineage>
</organism>
<dbReference type="PANTHER" id="PTHR31465:SF35">
    <property type="entry name" value="RTA1 DOMAIN PROTEIN-RELATED"/>
    <property type="match status" value="1"/>
</dbReference>
<reference evidence="7 8" key="1">
    <citation type="submission" date="2018-02" db="EMBL/GenBank/DDBJ databases">
        <title>The genomes of Aspergillus section Nigri reveals drivers in fungal speciation.</title>
        <authorList>
            <consortium name="DOE Joint Genome Institute"/>
            <person name="Vesth T.C."/>
            <person name="Nybo J."/>
            <person name="Theobald S."/>
            <person name="Brandl J."/>
            <person name="Frisvad J.C."/>
            <person name="Nielsen K.F."/>
            <person name="Lyhne E.K."/>
            <person name="Kogle M.E."/>
            <person name="Kuo A."/>
            <person name="Riley R."/>
            <person name="Clum A."/>
            <person name="Nolan M."/>
            <person name="Lipzen A."/>
            <person name="Salamov A."/>
            <person name="Henrissat B."/>
            <person name="Wiebenga A."/>
            <person name="De vries R.P."/>
            <person name="Grigoriev I.V."/>
            <person name="Mortensen U.H."/>
            <person name="Andersen M.R."/>
            <person name="Baker S.E."/>
        </authorList>
    </citation>
    <scope>NUCLEOTIDE SEQUENCE [LARGE SCALE GENOMIC DNA]</scope>
    <source>
        <strain evidence="7 8">CBS 121593</strain>
    </source>
</reference>
<accession>A0A395H2Q5</accession>
<evidence type="ECO:0000256" key="5">
    <source>
        <dbReference type="SAM" id="MobiDB-lite"/>
    </source>
</evidence>
<feature type="compositionally biased region" description="Basic residues" evidence="5">
    <location>
        <begin position="267"/>
        <end position="282"/>
    </location>
</feature>
<keyword evidence="4 6" id="KW-0472">Membrane</keyword>
<evidence type="ECO:0000256" key="3">
    <source>
        <dbReference type="ARBA" id="ARBA00022989"/>
    </source>
</evidence>
<dbReference type="STRING" id="1448316.A0A395H2Q5"/>
<keyword evidence="3 6" id="KW-1133">Transmembrane helix</keyword>
<feature type="transmembrane region" description="Helical" evidence="6">
    <location>
        <begin position="69"/>
        <end position="90"/>
    </location>
</feature>
<sequence>MVVGDYQLYRYAPSLAAAIAATVCFGLITTCHSIHYIAQRTWFFTPFIIGGICRILNSQQTPNWSTGPYIMQELLLLIAPSLFAASIYMILGRIIQATKGDSRSLIPGRWITRIFVIGDIIAFFAQAGAKTTGGGILAQAKTSSQERLGNWVIIGGLLVQIIFFVLFIFVSGVLHVRMRRHPTRQARKTRVPWDRFLGVLYLTNGLILARSVYRVIEFAEGSDGALQRREVWLYVFDGLLMFLVMVVLLLYHPSRLVWVEERSGGGARRRGKKGRRRKSSSRRRVEREMMGVV</sequence>
<comment type="subcellular location">
    <subcellularLocation>
        <location evidence="1">Membrane</location>
        <topology evidence="1">Multi-pass membrane protein</topology>
    </subcellularLocation>
</comment>
<dbReference type="Proteomes" id="UP000249402">
    <property type="component" value="Unassembled WGS sequence"/>
</dbReference>
<proteinExistence type="predicted"/>
<evidence type="ECO:0000313" key="7">
    <source>
        <dbReference type="EMBL" id="RAL02167.1"/>
    </source>
</evidence>
<dbReference type="PANTHER" id="PTHR31465">
    <property type="entry name" value="PROTEIN RTA1-RELATED"/>
    <property type="match status" value="1"/>
</dbReference>
<evidence type="ECO:0000256" key="1">
    <source>
        <dbReference type="ARBA" id="ARBA00004141"/>
    </source>
</evidence>
<evidence type="ECO:0000313" key="8">
    <source>
        <dbReference type="Proteomes" id="UP000249402"/>
    </source>
</evidence>
<feature type="region of interest" description="Disordered" evidence="5">
    <location>
        <begin position="266"/>
        <end position="293"/>
    </location>
</feature>
<feature type="transmembrane region" description="Helical" evidence="6">
    <location>
        <begin position="196"/>
        <end position="216"/>
    </location>
</feature>
<dbReference type="AlphaFoldDB" id="A0A395H2Q5"/>
<dbReference type="RefSeq" id="XP_025576494.1">
    <property type="nucleotide sequence ID" value="XM_025724278.1"/>
</dbReference>
<dbReference type="GeneID" id="37229143"/>
<protein>
    <submittedName>
        <fullName evidence="7">RTA1 domain protein</fullName>
    </submittedName>
</protein>
<feature type="transmembrane region" description="Helical" evidence="6">
    <location>
        <begin position="231"/>
        <end position="251"/>
    </location>
</feature>